<dbReference type="OrthoDB" id="683469at2759"/>
<dbReference type="Proteomes" id="UP000187429">
    <property type="component" value="Unassembled WGS sequence"/>
</dbReference>
<evidence type="ECO:0000313" key="2">
    <source>
        <dbReference type="Proteomes" id="UP000187429"/>
    </source>
</evidence>
<comment type="caution">
    <text evidence="1">The sequence shown here is derived from an EMBL/GenBank/DDBJ whole genome shotgun (WGS) entry which is preliminary data.</text>
</comment>
<dbReference type="EMBL" id="LSSM01004049">
    <property type="protein sequence ID" value="OMJ15992.1"/>
    <property type="molecule type" value="Genomic_DNA"/>
</dbReference>
<reference evidence="2" key="1">
    <citation type="submission" date="2017-01" db="EMBL/GenBank/DDBJ databases">
        <authorList>
            <person name="Wang Y."/>
            <person name="White M."/>
            <person name="Kvist S."/>
            <person name="Moncalvo J.-M."/>
        </authorList>
    </citation>
    <scope>NUCLEOTIDE SEQUENCE [LARGE SCALE GENOMIC DNA]</scope>
    <source>
        <strain evidence="2">ID-206-W2</strain>
    </source>
</reference>
<name>A0A1R1XMY5_9FUNG</name>
<evidence type="ECO:0008006" key="3">
    <source>
        <dbReference type="Google" id="ProtNLM"/>
    </source>
</evidence>
<evidence type="ECO:0000313" key="1">
    <source>
        <dbReference type="EMBL" id="OMJ15992.1"/>
    </source>
</evidence>
<dbReference type="AlphaFoldDB" id="A0A1R1XMY5"/>
<organism evidence="1 2">
    <name type="scientific">Smittium culicis</name>
    <dbReference type="NCBI Taxonomy" id="133412"/>
    <lineage>
        <taxon>Eukaryota</taxon>
        <taxon>Fungi</taxon>
        <taxon>Fungi incertae sedis</taxon>
        <taxon>Zoopagomycota</taxon>
        <taxon>Kickxellomycotina</taxon>
        <taxon>Harpellomycetes</taxon>
        <taxon>Harpellales</taxon>
        <taxon>Legeriomycetaceae</taxon>
        <taxon>Smittium</taxon>
    </lineage>
</organism>
<keyword evidence="2" id="KW-1185">Reference proteome</keyword>
<protein>
    <recommendedName>
        <fullName evidence="3">MULE transposase domain-containing protein</fullName>
    </recommendedName>
</protein>
<accession>A0A1R1XMY5</accession>
<proteinExistence type="predicted"/>
<gene>
    <name evidence="1" type="ORF">AYI69_g8002</name>
</gene>
<sequence length="153" mass="17400">MMVVILDSLGQVFIISQAIVSEENIDNWTWFLENLKKGDFLGKTKVIVSDRGKGLLSSIHCKPKGPDMVDWVNNTNPRLWARWYTKYPIFGSITSTAVEVIFSALKNLRSLPPIDILVKIENYTLHKRNEGLTKAYAFFGGDFLLPNVIRLID</sequence>